<keyword evidence="5" id="KW-0676">Redox-active center</keyword>
<dbReference type="GO" id="GO:0016491">
    <property type="term" value="F:oxidoreductase activity"/>
    <property type="evidence" value="ECO:0007669"/>
    <property type="project" value="UniProtKB-KW"/>
</dbReference>
<dbReference type="PROSITE" id="PS51257">
    <property type="entry name" value="PROKAR_LIPOPROTEIN"/>
    <property type="match status" value="1"/>
</dbReference>
<feature type="chain" id="PRO_5019320799" evidence="6">
    <location>
        <begin position="27"/>
        <end position="209"/>
    </location>
</feature>
<keyword evidence="3" id="KW-0560">Oxidoreductase</keyword>
<dbReference type="RefSeq" id="WP_084591923.1">
    <property type="nucleotide sequence ID" value="NZ_RAHJ01000014.1"/>
</dbReference>
<dbReference type="InterPro" id="IPR036249">
    <property type="entry name" value="Thioredoxin-like_sf"/>
</dbReference>
<name>A0A419R3I1_9SPHN</name>
<dbReference type="Proteomes" id="UP000284322">
    <property type="component" value="Unassembled WGS sequence"/>
</dbReference>
<dbReference type="PANTHER" id="PTHR13887">
    <property type="entry name" value="GLUTATHIONE S-TRANSFERASE KAPPA"/>
    <property type="match status" value="1"/>
</dbReference>
<dbReference type="Pfam" id="PF13462">
    <property type="entry name" value="Thioredoxin_4"/>
    <property type="match status" value="1"/>
</dbReference>
<dbReference type="EMBL" id="RAHJ01000014">
    <property type="protein sequence ID" value="RJX69049.1"/>
    <property type="molecule type" value="Genomic_DNA"/>
</dbReference>
<evidence type="ECO:0000256" key="1">
    <source>
        <dbReference type="ARBA" id="ARBA00005791"/>
    </source>
</evidence>
<gene>
    <name evidence="8" type="ORF">D6858_03860</name>
</gene>
<protein>
    <submittedName>
        <fullName evidence="8">DsbA family protein</fullName>
    </submittedName>
</protein>
<evidence type="ECO:0000256" key="2">
    <source>
        <dbReference type="ARBA" id="ARBA00022729"/>
    </source>
</evidence>
<keyword evidence="9" id="KW-1185">Reference proteome</keyword>
<accession>A0A419R3I1</accession>
<dbReference type="PANTHER" id="PTHR13887:SF14">
    <property type="entry name" value="DISULFIDE BOND FORMATION PROTEIN D"/>
    <property type="match status" value="1"/>
</dbReference>
<organism evidence="8 9">
    <name type="scientific">Tsuneonella suprasediminis</name>
    <dbReference type="NCBI Taxonomy" id="2306996"/>
    <lineage>
        <taxon>Bacteria</taxon>
        <taxon>Pseudomonadati</taxon>
        <taxon>Pseudomonadota</taxon>
        <taxon>Alphaproteobacteria</taxon>
        <taxon>Sphingomonadales</taxon>
        <taxon>Erythrobacteraceae</taxon>
        <taxon>Tsuneonella</taxon>
    </lineage>
</organism>
<keyword evidence="2 6" id="KW-0732">Signal</keyword>
<evidence type="ECO:0000256" key="3">
    <source>
        <dbReference type="ARBA" id="ARBA00023002"/>
    </source>
</evidence>
<evidence type="ECO:0000313" key="9">
    <source>
        <dbReference type="Proteomes" id="UP000284322"/>
    </source>
</evidence>
<reference evidence="8 9" key="1">
    <citation type="submission" date="2018-09" db="EMBL/GenBank/DDBJ databases">
        <title>Altererythrobacter sp.Ery1 and Ery12, the genome sequencing of novel strains in genus Alterythrobacter.</title>
        <authorList>
            <person name="Cheng H."/>
            <person name="Wu Y.-H."/>
            <person name="Fang C."/>
            <person name="Xu X.-W."/>
        </authorList>
    </citation>
    <scope>NUCLEOTIDE SEQUENCE [LARGE SCALE GENOMIC DNA]</scope>
    <source>
        <strain evidence="8 9">Ery12</strain>
    </source>
</reference>
<feature type="domain" description="Thioredoxin-like fold" evidence="7">
    <location>
        <begin position="42"/>
        <end position="196"/>
    </location>
</feature>
<sequence length="209" mass="22691">MFVIPIRKSAAAFATLLLFTAGCGQAEPARDPVSTARPPVPAAGPAKAATVITVFSDYRCGHCRAFHTTLEHYRRDNPGVRIVYRDWPVLGRESVEAARWAIASNFQDRHADFNAALMTAPQRMSRSDLQVAARTADLDLDRLHQDLFAKASDIDAILQSNDALARSYRLQGTPGIVIGDIIVPGAIDRATLDQVIARAGKQSAQPNQS</sequence>
<feature type="signal peptide" evidence="6">
    <location>
        <begin position="1"/>
        <end position="26"/>
    </location>
</feature>
<evidence type="ECO:0000256" key="5">
    <source>
        <dbReference type="ARBA" id="ARBA00023284"/>
    </source>
</evidence>
<evidence type="ECO:0000313" key="8">
    <source>
        <dbReference type="EMBL" id="RJX69049.1"/>
    </source>
</evidence>
<proteinExistence type="inferred from homology"/>
<dbReference type="AlphaFoldDB" id="A0A419R3I1"/>
<comment type="similarity">
    <text evidence="1">Belongs to the thioredoxin family. DsbA subfamily.</text>
</comment>
<dbReference type="SUPFAM" id="SSF52833">
    <property type="entry name" value="Thioredoxin-like"/>
    <property type="match status" value="1"/>
</dbReference>
<keyword evidence="4" id="KW-1015">Disulfide bond</keyword>
<dbReference type="InterPro" id="IPR012336">
    <property type="entry name" value="Thioredoxin-like_fold"/>
</dbReference>
<comment type="caution">
    <text evidence="8">The sequence shown here is derived from an EMBL/GenBank/DDBJ whole genome shotgun (WGS) entry which is preliminary data.</text>
</comment>
<evidence type="ECO:0000256" key="6">
    <source>
        <dbReference type="SAM" id="SignalP"/>
    </source>
</evidence>
<dbReference type="Gene3D" id="3.40.30.10">
    <property type="entry name" value="Glutaredoxin"/>
    <property type="match status" value="1"/>
</dbReference>
<evidence type="ECO:0000259" key="7">
    <source>
        <dbReference type="Pfam" id="PF13462"/>
    </source>
</evidence>
<dbReference type="OrthoDB" id="9780147at2"/>
<evidence type="ECO:0000256" key="4">
    <source>
        <dbReference type="ARBA" id="ARBA00023157"/>
    </source>
</evidence>